<evidence type="ECO:0000313" key="5">
    <source>
        <dbReference type="EMBL" id="EEN42937.1"/>
    </source>
</evidence>
<name>C3ZWX5_BRAFL</name>
<organism>
    <name type="scientific">Branchiostoma floridae</name>
    <name type="common">Florida lancelet</name>
    <name type="synonym">Amphioxus</name>
    <dbReference type="NCBI Taxonomy" id="7739"/>
    <lineage>
        <taxon>Eukaryota</taxon>
        <taxon>Metazoa</taxon>
        <taxon>Chordata</taxon>
        <taxon>Cephalochordata</taxon>
        <taxon>Leptocardii</taxon>
        <taxon>Amphioxiformes</taxon>
        <taxon>Branchiostomatidae</taxon>
        <taxon>Branchiostoma</taxon>
    </lineage>
</organism>
<dbReference type="Gene3D" id="2.60.40.1260">
    <property type="entry name" value="Lamin Tail domain"/>
    <property type="match status" value="1"/>
</dbReference>
<feature type="transmembrane region" description="Helical" evidence="2">
    <location>
        <begin position="2457"/>
        <end position="2479"/>
    </location>
</feature>
<feature type="domain" description="LTD" evidence="4">
    <location>
        <begin position="221"/>
        <end position="352"/>
    </location>
</feature>
<keyword evidence="2" id="KW-0472">Membrane</keyword>
<feature type="chain" id="PRO_5002937328" description="LTD domain-containing protein" evidence="3">
    <location>
        <begin position="18"/>
        <end position="2508"/>
    </location>
</feature>
<dbReference type="Pfam" id="PF00932">
    <property type="entry name" value="LTD"/>
    <property type="match status" value="5"/>
</dbReference>
<proteinExistence type="predicted"/>
<gene>
    <name evidence="5" type="ORF">BRAFLDRAFT_130453</name>
</gene>
<dbReference type="InterPro" id="IPR036415">
    <property type="entry name" value="Lamin_tail_dom_sf"/>
</dbReference>
<dbReference type="SUPFAM" id="SSF74853">
    <property type="entry name" value="Lamin A/C globular tail domain"/>
    <property type="match status" value="5"/>
</dbReference>
<feature type="domain" description="LTD" evidence="4">
    <location>
        <begin position="1048"/>
        <end position="1183"/>
    </location>
</feature>
<keyword evidence="2" id="KW-0812">Transmembrane</keyword>
<dbReference type="PROSITE" id="PS51841">
    <property type="entry name" value="LTD"/>
    <property type="match status" value="10"/>
</dbReference>
<feature type="domain" description="LTD" evidence="4">
    <location>
        <begin position="1858"/>
        <end position="1995"/>
    </location>
</feature>
<feature type="region of interest" description="Disordered" evidence="1">
    <location>
        <begin position="2421"/>
        <end position="2449"/>
    </location>
</feature>
<keyword evidence="2" id="KW-1133">Transmembrane helix</keyword>
<dbReference type="PANTHER" id="PTHR37397">
    <property type="entry name" value="SI:CH211-183D21.1"/>
    <property type="match status" value="1"/>
</dbReference>
<reference evidence="5" key="1">
    <citation type="journal article" date="2008" name="Nature">
        <title>The amphioxus genome and the evolution of the chordate karyotype.</title>
        <authorList>
            <consortium name="US DOE Joint Genome Institute (JGI-PGF)"/>
            <person name="Putnam N.H."/>
            <person name="Butts T."/>
            <person name="Ferrier D.E.K."/>
            <person name="Furlong R.F."/>
            <person name="Hellsten U."/>
            <person name="Kawashima T."/>
            <person name="Robinson-Rechavi M."/>
            <person name="Shoguchi E."/>
            <person name="Terry A."/>
            <person name="Yu J.-K."/>
            <person name="Benito-Gutierrez E.L."/>
            <person name="Dubchak I."/>
            <person name="Garcia-Fernandez J."/>
            <person name="Gibson-Brown J.J."/>
            <person name="Grigoriev I.V."/>
            <person name="Horton A.C."/>
            <person name="de Jong P.J."/>
            <person name="Jurka J."/>
            <person name="Kapitonov V.V."/>
            <person name="Kohara Y."/>
            <person name="Kuroki Y."/>
            <person name="Lindquist E."/>
            <person name="Lucas S."/>
            <person name="Osoegawa K."/>
            <person name="Pennacchio L.A."/>
            <person name="Salamov A.A."/>
            <person name="Satou Y."/>
            <person name="Sauka-Spengler T."/>
            <person name="Schmutz J."/>
            <person name="Shin-I T."/>
            <person name="Toyoda A."/>
            <person name="Bronner-Fraser M."/>
            <person name="Fujiyama A."/>
            <person name="Holland L.Z."/>
            <person name="Holland P.W.H."/>
            <person name="Satoh N."/>
            <person name="Rokhsar D.S."/>
        </authorList>
    </citation>
    <scope>NUCLEOTIDE SEQUENCE [LARGE SCALE GENOMIC DNA]</scope>
    <source>
        <strain evidence="5">S238N-H82</strain>
        <tissue evidence="5">Testes</tissue>
    </source>
</reference>
<dbReference type="EMBL" id="GG666705">
    <property type="protein sequence ID" value="EEN42937.1"/>
    <property type="molecule type" value="Genomic_DNA"/>
</dbReference>
<feature type="compositionally biased region" description="Low complexity" evidence="1">
    <location>
        <begin position="1842"/>
        <end position="1860"/>
    </location>
</feature>
<accession>C3ZWX5</accession>
<feature type="domain" description="LTD" evidence="4">
    <location>
        <begin position="849"/>
        <end position="982"/>
    </location>
</feature>
<protein>
    <recommendedName>
        <fullName evidence="4">LTD domain-containing protein</fullName>
    </recommendedName>
</protein>
<feature type="signal peptide" evidence="3">
    <location>
        <begin position="1"/>
        <end position="17"/>
    </location>
</feature>
<dbReference type="CDD" id="cd12087">
    <property type="entry name" value="TM_EGFR-like"/>
    <property type="match status" value="1"/>
</dbReference>
<sequence length="2508" mass="273113">MGRILFLVLLCLRSTHCGQSNDPHAEDGRDVKNHDVHVRDVDPPLIIISEVNAANPSSDNDQEFIELYNTENRAILLEGYVIVLYDGSVLQRAYDVIDLSQHAIQPHGYFVIGSSNVTPRPNLVLEKGRDILQNGPDAVALYYGTPSEYTKRMPPTRESLMDVVVYTKHANINNGPLITALVPGQLEVLESGIVDVSVSRCGGMTPLTLSLFRATYPSPGTANDCRAPPKPNVVINEVNADNPSYDTKEFIELYNPGDEDIPLDAVYLIFYDGDKNWASQVVDLTGRQITAKGYFVVGSGDLVPRPDYVFPRQNIVGNREDGIALYYSPDSRLYELMEVTADNLLDAVVYSTGSWDGTNTVLQTLTPGQQALHEDANANPGDVDESLSRCKGLGTRSSSQFVVSYPTPGSRNNCSVNAPKVVINEFGANNPSSAKEFVELYNPEEKVVTLDSVFIVFYNGENNMAHIAVDLSGYTIRANGYFIIAPDNPTVIPDHKLDKYEDVILSGEGGIGLYYDPGGSYFVGMPLTFNYLIDGIVYSPKNWKGSDEVLKTLMPGTDPLYDDTTAAQRDIVLSLGRCGGNGPIEFDQWNSKLVKSSPGEPNMCDNYTPNKPNVPGPQMSTQVSLFLPATTEEVSNRRHCFIGKEPRQSDRSAASSAVIISEINADNPSIDDQEFIELYNAGSTPVSLQSFTLVLYNGETDPARAYDVITFGNDDIVQPKGYYVIGSAKVQPTPNKIFSTAENILQNGPDAVALYYGNPADFAVGMAPTTSSLVDVVIYTKYPRPTSLLEALAPGQSIVTEISGTDVSISSCNGIVPIDLSRFKSGNPTPGRVNDCDPPPPTAGPPTLPEPRPVLPPTPAVIISEVNADNVMVDDQEFIELFNLESRDVVLDNFVLVLYDGSTTANAYDVISLTGYVVKPGGYFVVGSRNVRPVPDYILPKGVNILENGPDAVALYYGYLTDYSVGMAPTADKLVDVVIYTKYSSMTSTPLLNILAPSQNIVLEGSEIDPSISRCGGFTPKVLSQFRATTPTPASANSCPTPPATPAPQQTELPVPFPPPALVISEANPEDPPTNGQEFIELYNPESRAISLDYFVLVLYEGSSPTQSCAVIPLIGYFIQPNGYFVIGSRNVQPVPDKALDYGVHIHQGGPEAIALYYGQATDYTVGMAPTSRNLIDVVIFAKASEMSNPTLATMVNVLAPGQSFITKSDAVDSSISRCGGLALRDLSMFKATYTSPARVNDCREVIISTTAALPTSTPTPIQPLPTLRPNVIISEINADNPFADDQEFIELYNQENRAVALDGFVIVLFDGNSMKAYEVIPLRGQTVQANGFFTVGSGKVQPLPDIVLPREEHILQNGPDAVALYYDRSAYQTGMAPTAVNLADAVVYSKYRNKLDTPLASILTTGQRAILERADIPDASISRCGGTIPRVQAMFQTTYPSPSEINDCRVLPTAPPTPARAPPRLVINEVNADNPRFDTMEFVEIYNPGMEKVSLDSVFLVLYNGNNDRAYSAINLSGYEIEPDGYFVVGSSLVVPRPDFALERGKNILQNGEDGVALYFNPSGGDNYYQIPVTANNLIDAVVYSVRFWDGSNAILNTLTPGQQALIEYSQHNAGDVDESISRCTGNDPLRLDQFKLGFVTPGRRNNCTVVPVSNYPGVILSEINVDMPSVDDQEFIELYNTEDYDVILNYFVLVLYDVASSPKAYDVIPLTGQRIPKKGYFVIGTANVQPVPDVILGEGQNILQNGPDAVALYYGSPGDFTIGMDPTSLNLVDVVIYTVYQQLVNTPLTTVLAPGQNTIIESNEAQTTDKSISRCSGLNAKDLSTFQSSAPTPRAPNACSVSQTTDVPTTTTTTPDQTAATIPTTTPIIIINEVNADNPSIDKQEFIELYNTENRAVLLDNFVIVLFEGNVLRKAYGIMSLAGQAVEPHGYFVIGTKNVVPKPNMVLQAGTRILQNGPDAVALYYSDPLTPDLYKLGMNPIARDLVDVVVYTKHPNVTHTPLIDVLAPGSSAVVESGIIDVSVSRCGGFVPRAISQFQATLPSPSRPNDCRPLPTPNLVINEFNADNPKQDKHEFVELYNPNDFRIPLDSVYLIFYDDDHNWAYEIIDLTGREITAKGYFVVGSKRVVPRPDYVIDKSERLLKNREDGIGLYYNPSARYYKLMPVTTEGLIDAVVYSKKVFEGTNVLLNTLTPGQKALHEDSSFNADDVDESLGRCGGVTPRELSNFALTYPTPGARNNCSSKAPKIIINEINVDNPSYDRREFIELYNKESKTVSLDSVSVVLYDGNRDKVYLAIGLEGYSIPPKGYFVIGTEGLRQTPDYQLDRFQNVIQNGEDAVALYYDPGGRYKKGMPVTLDNLIDAVVYSTREWTGSNLILKTLTPGQKPLHESQVHYPGDIDESLSRCRGTDPVTLSQFALSAPTPGKQNSCDDIPDTEEGQTGEKATAAPVTSGGTIAGAVIGFLLAVVIAALVGFYVYRRRLAFPKPVKDDIKVAYRDLGYDDGTDA</sequence>
<feature type="domain" description="LTD" evidence="4">
    <location>
        <begin position="410"/>
        <end position="611"/>
    </location>
</feature>
<keyword evidence="3" id="KW-0732">Signal</keyword>
<dbReference type="InterPro" id="IPR001322">
    <property type="entry name" value="Lamin_tail_dom"/>
</dbReference>
<evidence type="ECO:0000259" key="4">
    <source>
        <dbReference type="PROSITE" id="PS51841"/>
    </source>
</evidence>
<dbReference type="eggNOG" id="ENOG502QRDS">
    <property type="taxonomic scope" value="Eukaryota"/>
</dbReference>
<dbReference type="InParanoid" id="C3ZWX5"/>
<dbReference type="PANTHER" id="PTHR37397:SF1">
    <property type="entry name" value="LTD DOMAIN-CONTAINING PROTEIN"/>
    <property type="match status" value="1"/>
</dbReference>
<feature type="domain" description="LTD" evidence="4">
    <location>
        <begin position="1454"/>
        <end position="1589"/>
    </location>
</feature>
<feature type="domain" description="LTD" evidence="4">
    <location>
        <begin position="43"/>
        <end position="168"/>
    </location>
</feature>
<feature type="region of interest" description="Disordered" evidence="1">
    <location>
        <begin position="824"/>
        <end position="853"/>
    </location>
</feature>
<evidence type="ECO:0000256" key="3">
    <source>
        <dbReference type="SAM" id="SignalP"/>
    </source>
</evidence>
<evidence type="ECO:0000256" key="1">
    <source>
        <dbReference type="SAM" id="MobiDB-lite"/>
    </source>
</evidence>
<feature type="compositionally biased region" description="Pro residues" evidence="1">
    <location>
        <begin position="837"/>
        <end position="853"/>
    </location>
</feature>
<feature type="region of interest" description="Disordered" evidence="1">
    <location>
        <begin position="1829"/>
        <end position="1860"/>
    </location>
</feature>
<evidence type="ECO:0000256" key="2">
    <source>
        <dbReference type="SAM" id="Phobius"/>
    </source>
</evidence>
<feature type="domain" description="LTD" evidence="4">
    <location>
        <begin position="2236"/>
        <end position="2369"/>
    </location>
</feature>
<feature type="domain" description="LTD" evidence="4">
    <location>
        <begin position="1249"/>
        <end position="1391"/>
    </location>
</feature>
<feature type="domain" description="LTD" evidence="4">
    <location>
        <begin position="645"/>
        <end position="781"/>
    </location>
</feature>
<feature type="region of interest" description="Disordered" evidence="1">
    <location>
        <begin position="1032"/>
        <end position="1052"/>
    </location>
</feature>